<name>A0A1K2IIA4_9FLAO</name>
<proteinExistence type="predicted"/>
<accession>A0A1K2IIA4</accession>
<dbReference type="Proteomes" id="UP000182544">
    <property type="component" value="Unassembled WGS sequence"/>
</dbReference>
<dbReference type="EMBL" id="FPKV01000002">
    <property type="protein sequence ID" value="SFZ91395.1"/>
    <property type="molecule type" value="Genomic_DNA"/>
</dbReference>
<sequence length="36" mass="4356">MPEDKETKQPWLKLYSIVLIANAIYFILFYFITKAF</sequence>
<keyword evidence="1" id="KW-0812">Transmembrane</keyword>
<keyword evidence="3" id="KW-1185">Reference proteome</keyword>
<feature type="transmembrane region" description="Helical" evidence="1">
    <location>
        <begin position="12"/>
        <end position="32"/>
    </location>
</feature>
<protein>
    <submittedName>
        <fullName evidence="2">Uncharacterized protein</fullName>
    </submittedName>
</protein>
<keyword evidence="1" id="KW-0472">Membrane</keyword>
<reference evidence="2 3" key="1">
    <citation type="submission" date="2016-10" db="EMBL/GenBank/DDBJ databases">
        <authorList>
            <person name="de Groot N.N."/>
        </authorList>
    </citation>
    <scope>NUCLEOTIDE SEQUENCE [LARGE SCALE GENOMIC DNA]</scope>
    <source>
        <strain evidence="2 3">DSM 18180</strain>
    </source>
</reference>
<keyword evidence="1" id="KW-1133">Transmembrane helix</keyword>
<evidence type="ECO:0000313" key="3">
    <source>
        <dbReference type="Proteomes" id="UP000182544"/>
    </source>
</evidence>
<evidence type="ECO:0000256" key="1">
    <source>
        <dbReference type="SAM" id="Phobius"/>
    </source>
</evidence>
<organism evidence="2 3">
    <name type="scientific">Flaviramulus basaltis</name>
    <dbReference type="NCBI Taxonomy" id="369401"/>
    <lineage>
        <taxon>Bacteria</taxon>
        <taxon>Pseudomonadati</taxon>
        <taxon>Bacteroidota</taxon>
        <taxon>Flavobacteriia</taxon>
        <taxon>Flavobacteriales</taxon>
        <taxon>Flavobacteriaceae</taxon>
        <taxon>Flaviramulus</taxon>
    </lineage>
</organism>
<evidence type="ECO:0000313" key="2">
    <source>
        <dbReference type="EMBL" id="SFZ91395.1"/>
    </source>
</evidence>
<dbReference type="AlphaFoldDB" id="A0A1K2IIA4"/>
<gene>
    <name evidence="2" type="ORF">SAMN05428642_10241</name>
</gene>